<dbReference type="AlphaFoldDB" id="R7QJM2"/>
<protein>
    <submittedName>
        <fullName evidence="2">Uncharacterized protein</fullName>
    </submittedName>
</protein>
<feature type="signal peptide" evidence="1">
    <location>
        <begin position="1"/>
        <end position="20"/>
    </location>
</feature>
<accession>R7QJM2</accession>
<dbReference type="OrthoDB" id="2998at2759"/>
<dbReference type="EMBL" id="HG001886">
    <property type="protein sequence ID" value="CDF37938.1"/>
    <property type="molecule type" value="Genomic_DNA"/>
</dbReference>
<keyword evidence="1" id="KW-0732">Signal</keyword>
<gene>
    <name evidence="2" type="ORF">CHC_T00008267001</name>
</gene>
<dbReference type="Gramene" id="CDF37938">
    <property type="protein sequence ID" value="CDF37938"/>
    <property type="gene ID" value="CHC_T00008267001"/>
</dbReference>
<proteinExistence type="predicted"/>
<evidence type="ECO:0000313" key="2">
    <source>
        <dbReference type="EMBL" id="CDF37938.1"/>
    </source>
</evidence>
<dbReference type="RefSeq" id="XP_005719434.1">
    <property type="nucleotide sequence ID" value="XM_005719377.1"/>
</dbReference>
<dbReference type="KEGG" id="ccp:CHC_T00008267001"/>
<evidence type="ECO:0000256" key="1">
    <source>
        <dbReference type="SAM" id="SignalP"/>
    </source>
</evidence>
<keyword evidence="3" id="KW-1185">Reference proteome</keyword>
<dbReference type="Proteomes" id="UP000012073">
    <property type="component" value="Unassembled WGS sequence"/>
</dbReference>
<dbReference type="GeneID" id="17325527"/>
<reference evidence="3" key="1">
    <citation type="journal article" date="2013" name="Proc. Natl. Acad. Sci. U.S.A.">
        <title>Genome structure and metabolic features in the red seaweed Chondrus crispus shed light on evolution of the Archaeplastida.</title>
        <authorList>
            <person name="Collen J."/>
            <person name="Porcel B."/>
            <person name="Carre W."/>
            <person name="Ball S.G."/>
            <person name="Chaparro C."/>
            <person name="Tonon T."/>
            <person name="Barbeyron T."/>
            <person name="Michel G."/>
            <person name="Noel B."/>
            <person name="Valentin K."/>
            <person name="Elias M."/>
            <person name="Artiguenave F."/>
            <person name="Arun A."/>
            <person name="Aury J.M."/>
            <person name="Barbosa-Neto J.F."/>
            <person name="Bothwell J.H."/>
            <person name="Bouget F.Y."/>
            <person name="Brillet L."/>
            <person name="Cabello-Hurtado F."/>
            <person name="Capella-Gutierrez S."/>
            <person name="Charrier B."/>
            <person name="Cladiere L."/>
            <person name="Cock J.M."/>
            <person name="Coelho S.M."/>
            <person name="Colleoni C."/>
            <person name="Czjzek M."/>
            <person name="Da Silva C."/>
            <person name="Delage L."/>
            <person name="Denoeud F."/>
            <person name="Deschamps P."/>
            <person name="Dittami S.M."/>
            <person name="Gabaldon T."/>
            <person name="Gachon C.M."/>
            <person name="Groisillier A."/>
            <person name="Herve C."/>
            <person name="Jabbari K."/>
            <person name="Katinka M."/>
            <person name="Kloareg B."/>
            <person name="Kowalczyk N."/>
            <person name="Labadie K."/>
            <person name="Leblanc C."/>
            <person name="Lopez P.J."/>
            <person name="McLachlan D.H."/>
            <person name="Meslet-Cladiere L."/>
            <person name="Moustafa A."/>
            <person name="Nehr Z."/>
            <person name="Nyvall Collen P."/>
            <person name="Panaud O."/>
            <person name="Partensky F."/>
            <person name="Poulain J."/>
            <person name="Rensing S.A."/>
            <person name="Rousvoal S."/>
            <person name="Samson G."/>
            <person name="Symeonidi A."/>
            <person name="Weissenbach J."/>
            <person name="Zambounis A."/>
            <person name="Wincker P."/>
            <person name="Boyen C."/>
        </authorList>
    </citation>
    <scope>NUCLEOTIDE SEQUENCE [LARGE SCALE GENOMIC DNA]</scope>
    <source>
        <strain evidence="3">cv. Stackhouse</strain>
    </source>
</reference>
<organism evidence="2 3">
    <name type="scientific">Chondrus crispus</name>
    <name type="common">Carrageen Irish moss</name>
    <name type="synonym">Polymorpha crispa</name>
    <dbReference type="NCBI Taxonomy" id="2769"/>
    <lineage>
        <taxon>Eukaryota</taxon>
        <taxon>Rhodophyta</taxon>
        <taxon>Florideophyceae</taxon>
        <taxon>Rhodymeniophycidae</taxon>
        <taxon>Gigartinales</taxon>
        <taxon>Gigartinaceae</taxon>
        <taxon>Chondrus</taxon>
    </lineage>
</organism>
<feature type="chain" id="PRO_5004454733" evidence="1">
    <location>
        <begin position="21"/>
        <end position="56"/>
    </location>
</feature>
<evidence type="ECO:0000313" key="3">
    <source>
        <dbReference type="Proteomes" id="UP000012073"/>
    </source>
</evidence>
<name>R7QJM2_CHOCR</name>
<sequence>MSSHEFILTLCDSLTPFLLAGVTVLGCQKYSRTAIPMLQFCMLTCDGLRLYVPFQL</sequence>